<dbReference type="EMBL" id="JAALLS010000004">
    <property type="protein sequence ID" value="NGP87619.1"/>
    <property type="molecule type" value="Genomic_DNA"/>
</dbReference>
<evidence type="ECO:0000313" key="1">
    <source>
        <dbReference type="EMBL" id="NGP87619.1"/>
    </source>
</evidence>
<comment type="caution">
    <text evidence="1">The sequence shown here is derived from an EMBL/GenBank/DDBJ whole genome shotgun (WGS) entry which is preliminary data.</text>
</comment>
<keyword evidence="2" id="KW-1185">Reference proteome</keyword>
<organism evidence="1 2">
    <name type="scientific">Fodinibius halophilus</name>
    <dbReference type="NCBI Taxonomy" id="1736908"/>
    <lineage>
        <taxon>Bacteria</taxon>
        <taxon>Pseudomonadati</taxon>
        <taxon>Balneolota</taxon>
        <taxon>Balneolia</taxon>
        <taxon>Balneolales</taxon>
        <taxon>Balneolaceae</taxon>
        <taxon>Fodinibius</taxon>
    </lineage>
</organism>
<dbReference type="AlphaFoldDB" id="A0A6M1T104"/>
<protein>
    <submittedName>
        <fullName evidence="1">Uncharacterized protein</fullName>
    </submittedName>
</protein>
<sequence length="182" mass="20540">MKRLRTHIVQFIIVLLICSGFSLSLVQSAQARHSTNAFADWLGTMAKTANGADLQQELENLRQSEDHLDKVIERASRIVSNNNEEFAFSYDKSMASQQLYEMLLIEWNQFQTGNEMSSVPVQQTVKSLIVVKTDKYPFNNSVNTYSDKHKKTLHRLGQTPVFKNYFSIALIPMVGGIAIGAP</sequence>
<dbReference type="RefSeq" id="WP_165266547.1">
    <property type="nucleotide sequence ID" value="NZ_JAALLS010000004.1"/>
</dbReference>
<gene>
    <name evidence="1" type="ORF">G3569_04580</name>
</gene>
<reference evidence="1 2" key="1">
    <citation type="submission" date="2020-02" db="EMBL/GenBank/DDBJ databases">
        <title>Aliifodinibius halophilus 2W32, complete genome.</title>
        <authorList>
            <person name="Li Y."/>
            <person name="Wu S."/>
        </authorList>
    </citation>
    <scope>NUCLEOTIDE SEQUENCE [LARGE SCALE GENOMIC DNA]</scope>
    <source>
        <strain evidence="1 2">2W32</strain>
    </source>
</reference>
<evidence type="ECO:0000313" key="2">
    <source>
        <dbReference type="Proteomes" id="UP000479132"/>
    </source>
</evidence>
<proteinExistence type="predicted"/>
<name>A0A6M1T104_9BACT</name>
<dbReference type="Proteomes" id="UP000479132">
    <property type="component" value="Unassembled WGS sequence"/>
</dbReference>
<accession>A0A6M1T104</accession>